<keyword evidence="1" id="KW-0547">Nucleotide-binding</keyword>
<reference evidence="5" key="1">
    <citation type="journal article" date="2019" name="Int. J. Syst. Evol. Microbiol.">
        <title>The Global Catalogue of Microorganisms (GCM) 10K type strain sequencing project: providing services to taxonomists for standard genome sequencing and annotation.</title>
        <authorList>
            <consortium name="The Broad Institute Genomics Platform"/>
            <consortium name="The Broad Institute Genome Sequencing Center for Infectious Disease"/>
            <person name="Wu L."/>
            <person name="Ma J."/>
        </authorList>
    </citation>
    <scope>NUCLEOTIDE SEQUENCE [LARGE SCALE GENOMIC DNA]</scope>
    <source>
        <strain evidence="5">CGMCC 1.6774</strain>
    </source>
</reference>
<feature type="compositionally biased region" description="Low complexity" evidence="3">
    <location>
        <begin position="1"/>
        <end position="14"/>
    </location>
</feature>
<dbReference type="Pfam" id="PF00012">
    <property type="entry name" value="HSP70"/>
    <property type="match status" value="3"/>
</dbReference>
<evidence type="ECO:0000313" key="4">
    <source>
        <dbReference type="EMBL" id="MFD2181784.1"/>
    </source>
</evidence>
<organism evidence="4 5">
    <name type="scientific">Rhodoplanes azumiensis</name>
    <dbReference type="NCBI Taxonomy" id="1897628"/>
    <lineage>
        <taxon>Bacteria</taxon>
        <taxon>Pseudomonadati</taxon>
        <taxon>Pseudomonadota</taxon>
        <taxon>Alphaproteobacteria</taxon>
        <taxon>Hyphomicrobiales</taxon>
        <taxon>Nitrobacteraceae</taxon>
        <taxon>Rhodoplanes</taxon>
    </lineage>
</organism>
<evidence type="ECO:0000256" key="2">
    <source>
        <dbReference type="ARBA" id="ARBA00022840"/>
    </source>
</evidence>
<dbReference type="PANTHER" id="PTHR19375">
    <property type="entry name" value="HEAT SHOCK PROTEIN 70KDA"/>
    <property type="match status" value="1"/>
</dbReference>
<protein>
    <submittedName>
        <fullName evidence="4">Hsp70 family protein</fullName>
    </submittedName>
</protein>
<evidence type="ECO:0000313" key="5">
    <source>
        <dbReference type="Proteomes" id="UP001597314"/>
    </source>
</evidence>
<dbReference type="EMBL" id="JBHUIW010000005">
    <property type="protein sequence ID" value="MFD2181784.1"/>
    <property type="molecule type" value="Genomic_DNA"/>
</dbReference>
<dbReference type="SUPFAM" id="SSF53067">
    <property type="entry name" value="Actin-like ATPase domain"/>
    <property type="match status" value="2"/>
</dbReference>
<dbReference type="Gene3D" id="3.30.420.40">
    <property type="match status" value="2"/>
</dbReference>
<dbReference type="Proteomes" id="UP001597314">
    <property type="component" value="Unassembled WGS sequence"/>
</dbReference>
<dbReference type="InterPro" id="IPR042054">
    <property type="entry name" value="YegD-like"/>
</dbReference>
<evidence type="ECO:0000256" key="1">
    <source>
        <dbReference type="ARBA" id="ARBA00022741"/>
    </source>
</evidence>
<feature type="compositionally biased region" description="Low complexity" evidence="3">
    <location>
        <begin position="20"/>
        <end position="34"/>
    </location>
</feature>
<sequence>MSPSSSRAPASRPSAPRPSAPRSSAPAPRGSAPRTPNGRACGLDFGTSNSTLGLATAGAPVLLALDHGSTTVPSAVFFGLDHAHHTLIGRDAIAAYVDGVQGRFMRSLKSILGTALIDEKTQLARRRVAFRDIVRTYVEALKQRAEAQCGAPLDRVVHGRPVHFVDGDDAADRQAEATLADIARAAGFSEVSFQYEPVAAAFDYERAVAAETVALVADIGGGTSDFSVVRLGPQRRDRDDRKGDILASGGTRLGGTDYDRALSLAAVMPALGFRSLMNRGDVEVPSGPYFDLSTWATVNRLYDKAVLPELKLVRREARAPQLLGRLIHLIEMRRGHSVLIEVERGKIALSDAAATTIPLDWVEPGLAVPATRTQFDDATAPLAERLRTTVTATIATAGLTPGKIEAVFFTGGGSLVPSVRAAVRAVLPEAAVVDGDRFGAVGLGLTIEAQRRYG</sequence>
<gene>
    <name evidence="4" type="ORF">ACFSOX_06440</name>
</gene>
<accession>A0ABW5AFX8</accession>
<dbReference type="InterPro" id="IPR013126">
    <property type="entry name" value="Hsp_70_fam"/>
</dbReference>
<evidence type="ECO:0000256" key="3">
    <source>
        <dbReference type="SAM" id="MobiDB-lite"/>
    </source>
</evidence>
<comment type="caution">
    <text evidence="4">The sequence shown here is derived from an EMBL/GenBank/DDBJ whole genome shotgun (WGS) entry which is preliminary data.</text>
</comment>
<dbReference type="RefSeq" id="WP_378476974.1">
    <property type="nucleotide sequence ID" value="NZ_JBHUIW010000005.1"/>
</dbReference>
<feature type="region of interest" description="Disordered" evidence="3">
    <location>
        <begin position="1"/>
        <end position="43"/>
    </location>
</feature>
<keyword evidence="2" id="KW-0067">ATP-binding</keyword>
<dbReference type="CDD" id="cd10231">
    <property type="entry name" value="ASKHA_NBD_HSP70_YegD-like"/>
    <property type="match status" value="1"/>
</dbReference>
<proteinExistence type="predicted"/>
<dbReference type="InterPro" id="IPR043129">
    <property type="entry name" value="ATPase_NBD"/>
</dbReference>
<name>A0ABW5AFX8_9BRAD</name>
<keyword evidence="5" id="KW-1185">Reference proteome</keyword>